<evidence type="ECO:0000313" key="4">
    <source>
        <dbReference type="EMBL" id="KUK97187.1"/>
    </source>
</evidence>
<evidence type="ECO:0000259" key="2">
    <source>
        <dbReference type="Pfam" id="PF26551"/>
    </source>
</evidence>
<dbReference type="InterPro" id="IPR058493">
    <property type="entry name" value="DUF8180"/>
</dbReference>
<reference evidence="5 6" key="2">
    <citation type="journal article" date="2015" name="MBio">
        <title>Genome-Resolved Metagenomic Analysis Reveals Roles for Candidate Phyla and Other Microbial Community Members in Biogeochemical Transformations in Oil Reservoirs.</title>
        <authorList>
            <person name="Hu P."/>
            <person name="Tom L."/>
            <person name="Singh A."/>
            <person name="Thomas B.C."/>
            <person name="Baker B.J."/>
            <person name="Piceno Y.M."/>
            <person name="Andersen G.L."/>
            <person name="Banfield J.F."/>
        </authorList>
    </citation>
    <scope>NUCLEOTIDE SEQUENCE [LARGE SCALE GENOMIC DNA]</scope>
    <source>
        <strain evidence="3">57_489</strain>
    </source>
</reference>
<proteinExistence type="predicted"/>
<evidence type="ECO:0000313" key="5">
    <source>
        <dbReference type="Proteomes" id="UP000053961"/>
    </source>
</evidence>
<feature type="region of interest" description="Disordered" evidence="1">
    <location>
        <begin position="1"/>
        <end position="25"/>
    </location>
</feature>
<dbReference type="EMBL" id="LGFT01000003">
    <property type="protein sequence ID" value="KUK45438.1"/>
    <property type="molecule type" value="Genomic_DNA"/>
</dbReference>
<comment type="caution">
    <text evidence="3">The sequence shown here is derived from an EMBL/GenBank/DDBJ whole genome shotgun (WGS) entry which is preliminary data.</text>
</comment>
<dbReference type="Proteomes" id="UP000057043">
    <property type="component" value="Unassembled WGS sequence"/>
</dbReference>
<evidence type="ECO:0000313" key="3">
    <source>
        <dbReference type="EMBL" id="KUK45438.1"/>
    </source>
</evidence>
<accession>A0A101FVX3</accession>
<dbReference type="AlphaFoldDB" id="A0A101FVX3"/>
<feature type="domain" description="DUF8180" evidence="2">
    <location>
        <begin position="27"/>
        <end position="81"/>
    </location>
</feature>
<protein>
    <recommendedName>
        <fullName evidence="2">DUF8180 domain-containing protein</fullName>
    </recommendedName>
</protein>
<dbReference type="PATRIC" id="fig|301375.6.peg.1477"/>
<name>A0A101FVX3_9EURY</name>
<organism evidence="3 6">
    <name type="scientific">Methanothrix harundinacea</name>
    <dbReference type="NCBI Taxonomy" id="301375"/>
    <lineage>
        <taxon>Archaea</taxon>
        <taxon>Methanobacteriati</taxon>
        <taxon>Methanobacteriota</taxon>
        <taxon>Stenosarchaea group</taxon>
        <taxon>Methanomicrobia</taxon>
        <taxon>Methanotrichales</taxon>
        <taxon>Methanotrichaceae</taxon>
        <taxon>Methanothrix</taxon>
    </lineage>
</organism>
<dbReference type="Proteomes" id="UP000053961">
    <property type="component" value="Unassembled WGS sequence"/>
</dbReference>
<dbReference type="Pfam" id="PF26551">
    <property type="entry name" value="DUF8180"/>
    <property type="match status" value="1"/>
</dbReference>
<gene>
    <name evidence="3" type="ORF">XD72_0216</name>
    <name evidence="4" type="ORF">XE07_0572</name>
</gene>
<evidence type="ECO:0000313" key="6">
    <source>
        <dbReference type="Proteomes" id="UP000057043"/>
    </source>
</evidence>
<evidence type="ECO:0000256" key="1">
    <source>
        <dbReference type="SAM" id="MobiDB-lite"/>
    </source>
</evidence>
<reference evidence="4" key="1">
    <citation type="journal article" date="2015" name="MBio">
        <title>Genome-resolved metagenomic analysis reveals roles for candidate phyla and other microbial community members in biogeochemical transformations in oil reservoirs.</title>
        <authorList>
            <person name="Hu P."/>
            <person name="Tom L."/>
            <person name="Singh A."/>
            <person name="Thomas B.C."/>
            <person name="Baker B.J."/>
            <person name="Piceno Y.M."/>
            <person name="Andersen G.L."/>
            <person name="Banfield J.F."/>
        </authorList>
    </citation>
    <scope>NUCLEOTIDE SEQUENCE [LARGE SCALE GENOMIC DNA]</scope>
    <source>
        <strain evidence="4">56_747</strain>
    </source>
</reference>
<sequence>MHEHDHDELHEHGSQEHGHELNKHEIEHLLEHWIEHNKSHSESFRARAKEIEAASPGAAAKVREAAELMDECTRKLEEAAGEV</sequence>
<dbReference type="EMBL" id="LGHB01000004">
    <property type="protein sequence ID" value="KUK97187.1"/>
    <property type="molecule type" value="Genomic_DNA"/>
</dbReference>